<proteinExistence type="predicted"/>
<dbReference type="AlphaFoldDB" id="A0A5B7D0J0"/>
<evidence type="ECO:0000256" key="1">
    <source>
        <dbReference type="SAM" id="MobiDB-lite"/>
    </source>
</evidence>
<organism evidence="2 3">
    <name type="scientific">Portunus trituberculatus</name>
    <name type="common">Swimming crab</name>
    <name type="synonym">Neptunus trituberculatus</name>
    <dbReference type="NCBI Taxonomy" id="210409"/>
    <lineage>
        <taxon>Eukaryota</taxon>
        <taxon>Metazoa</taxon>
        <taxon>Ecdysozoa</taxon>
        <taxon>Arthropoda</taxon>
        <taxon>Crustacea</taxon>
        <taxon>Multicrustacea</taxon>
        <taxon>Malacostraca</taxon>
        <taxon>Eumalacostraca</taxon>
        <taxon>Eucarida</taxon>
        <taxon>Decapoda</taxon>
        <taxon>Pleocyemata</taxon>
        <taxon>Brachyura</taxon>
        <taxon>Eubrachyura</taxon>
        <taxon>Portunoidea</taxon>
        <taxon>Portunidae</taxon>
        <taxon>Portuninae</taxon>
        <taxon>Portunus</taxon>
    </lineage>
</organism>
<dbReference type="EMBL" id="VSRR010000268">
    <property type="protein sequence ID" value="MPC13243.1"/>
    <property type="molecule type" value="Genomic_DNA"/>
</dbReference>
<evidence type="ECO:0000313" key="3">
    <source>
        <dbReference type="Proteomes" id="UP000324222"/>
    </source>
</evidence>
<dbReference type="OrthoDB" id="10255000at2759"/>
<dbReference type="Proteomes" id="UP000324222">
    <property type="component" value="Unassembled WGS sequence"/>
</dbReference>
<evidence type="ECO:0000313" key="2">
    <source>
        <dbReference type="EMBL" id="MPC13243.1"/>
    </source>
</evidence>
<protein>
    <submittedName>
        <fullName evidence="2">Uncharacterized protein</fullName>
    </submittedName>
</protein>
<gene>
    <name evidence="2" type="ORF">E2C01_005969</name>
</gene>
<keyword evidence="3" id="KW-1185">Reference proteome</keyword>
<comment type="caution">
    <text evidence="2">The sequence shown here is derived from an EMBL/GenBank/DDBJ whole genome shotgun (WGS) entry which is preliminary data.</text>
</comment>
<name>A0A5B7D0J0_PORTR</name>
<reference evidence="2 3" key="1">
    <citation type="submission" date="2019-05" db="EMBL/GenBank/DDBJ databases">
        <title>Another draft genome of Portunus trituberculatus and its Hox gene families provides insights of decapod evolution.</title>
        <authorList>
            <person name="Jeong J.-H."/>
            <person name="Song I."/>
            <person name="Kim S."/>
            <person name="Choi T."/>
            <person name="Kim D."/>
            <person name="Ryu S."/>
            <person name="Kim W."/>
        </authorList>
    </citation>
    <scope>NUCLEOTIDE SEQUENCE [LARGE SCALE GENOMIC DNA]</scope>
    <source>
        <tissue evidence="2">Muscle</tissue>
    </source>
</reference>
<sequence length="61" mass="6644">MADKPFSQVEDISFNYADLLRRLTLSGEELRTQSSLAAALQELPADPNPPPRYSSSSSSST</sequence>
<accession>A0A5B7D0J0</accession>
<feature type="region of interest" description="Disordered" evidence="1">
    <location>
        <begin position="40"/>
        <end position="61"/>
    </location>
</feature>